<keyword evidence="10" id="KW-0511">Multifunctional enzyme</keyword>
<dbReference type="PANTHER" id="PTHR11993">
    <property type="entry name" value="NADH-UBIQUINONE OXIDOREDUCTASE 49 KDA SUBUNIT"/>
    <property type="match status" value="1"/>
</dbReference>
<dbReference type="SUPFAM" id="SSF143243">
    <property type="entry name" value="Nqo5-like"/>
    <property type="match status" value="1"/>
</dbReference>
<dbReference type="InterPro" id="IPR001268">
    <property type="entry name" value="NADH_UbQ_OxRdtase_30kDa_su"/>
</dbReference>
<keyword evidence="6" id="KW-0874">Quinone</keyword>
<dbReference type="GO" id="GO:0030964">
    <property type="term" value="C:NADH dehydrogenase complex"/>
    <property type="evidence" value="ECO:0007669"/>
    <property type="project" value="InterPro"/>
</dbReference>
<dbReference type="Pfam" id="PF00329">
    <property type="entry name" value="Complex1_30kDa"/>
    <property type="match status" value="1"/>
</dbReference>
<dbReference type="GO" id="GO:0050136">
    <property type="term" value="F:NADH dehydrogenase (quinone) (non-electrogenic) activity"/>
    <property type="evidence" value="ECO:0007669"/>
    <property type="project" value="InterPro"/>
</dbReference>
<dbReference type="InterPro" id="IPR026662">
    <property type="entry name" value="NDH-1_subunit_CD"/>
</dbReference>
<dbReference type="AlphaFoldDB" id="A0A2D3WGV3"/>
<dbReference type="InterPro" id="IPR029014">
    <property type="entry name" value="NiFe-Hase_large"/>
</dbReference>
<dbReference type="NCBIfam" id="NF004739">
    <property type="entry name" value="PRK06075.1"/>
    <property type="match status" value="1"/>
</dbReference>
<keyword evidence="3" id="KW-0813">Transport</keyword>
<gene>
    <name evidence="15" type="ORF">CFH80_08495</name>
</gene>
<feature type="domain" description="NADH-quinone oxidoreductase subunit D" evidence="14">
    <location>
        <begin position="285"/>
        <end position="555"/>
    </location>
</feature>
<comment type="subunit">
    <text evidence="11">NDH-1 is composed of 13 different subunits. Subunits NuoB, CD, E, F, and G constitute the peripheral sector of the complex.</text>
</comment>
<dbReference type="GO" id="GO:0048038">
    <property type="term" value="F:quinone binding"/>
    <property type="evidence" value="ECO:0007669"/>
    <property type="project" value="UniProtKB-KW"/>
</dbReference>
<evidence type="ECO:0000256" key="7">
    <source>
        <dbReference type="ARBA" id="ARBA00022967"/>
    </source>
</evidence>
<proteinExistence type="inferred from homology"/>
<dbReference type="Proteomes" id="UP000231638">
    <property type="component" value="Unassembled WGS sequence"/>
</dbReference>
<dbReference type="HAMAP" id="MF_01358">
    <property type="entry name" value="NDH1_NuoD"/>
    <property type="match status" value="1"/>
</dbReference>
<dbReference type="Gene3D" id="1.10.645.10">
    <property type="entry name" value="Cytochrome-c3 Hydrogenase, chain B"/>
    <property type="match status" value="1"/>
</dbReference>
<evidence type="ECO:0000256" key="9">
    <source>
        <dbReference type="ARBA" id="ARBA00023136"/>
    </source>
</evidence>
<evidence type="ECO:0000259" key="13">
    <source>
        <dbReference type="Pfam" id="PF00329"/>
    </source>
</evidence>
<comment type="catalytic activity">
    <reaction evidence="12">
        <text>a quinone + NADH + 5 H(+)(in) = a quinol + NAD(+) + 4 H(+)(out)</text>
        <dbReference type="Rhea" id="RHEA:57888"/>
        <dbReference type="ChEBI" id="CHEBI:15378"/>
        <dbReference type="ChEBI" id="CHEBI:24646"/>
        <dbReference type="ChEBI" id="CHEBI:57540"/>
        <dbReference type="ChEBI" id="CHEBI:57945"/>
        <dbReference type="ChEBI" id="CHEBI:132124"/>
    </reaction>
</comment>
<evidence type="ECO:0000256" key="1">
    <source>
        <dbReference type="ARBA" id="ARBA00004417"/>
    </source>
</evidence>
<evidence type="ECO:0000256" key="11">
    <source>
        <dbReference type="ARBA" id="ARBA00038617"/>
    </source>
</evidence>
<comment type="similarity">
    <text evidence="2">In the C-terminal section; belongs to the complex I 49 kDa subunit family.</text>
</comment>
<dbReference type="STRING" id="366522.GCA_001548055_02334"/>
<evidence type="ECO:0000256" key="12">
    <source>
        <dbReference type="ARBA" id="ARBA00047712"/>
    </source>
</evidence>
<dbReference type="InterPro" id="IPR001135">
    <property type="entry name" value="NADH_Q_OxRdtase_suD"/>
</dbReference>
<evidence type="ECO:0000256" key="4">
    <source>
        <dbReference type="ARBA" id="ARBA00022475"/>
    </source>
</evidence>
<name>A0A2D3WGV3_9BACT</name>
<evidence type="ECO:0000256" key="3">
    <source>
        <dbReference type="ARBA" id="ARBA00022448"/>
    </source>
</evidence>
<evidence type="ECO:0000256" key="5">
    <source>
        <dbReference type="ARBA" id="ARBA00022519"/>
    </source>
</evidence>
<dbReference type="EMBL" id="DLUG01000220">
    <property type="protein sequence ID" value="DAB35743.1"/>
    <property type="molecule type" value="Genomic_DNA"/>
</dbReference>
<keyword evidence="4" id="KW-1003">Cell membrane</keyword>
<dbReference type="GO" id="GO:0051287">
    <property type="term" value="F:NAD binding"/>
    <property type="evidence" value="ECO:0007669"/>
    <property type="project" value="InterPro"/>
</dbReference>
<comment type="subcellular location">
    <subcellularLocation>
        <location evidence="1">Cell inner membrane</location>
        <topology evidence="1">Peripheral membrane protein</topology>
    </subcellularLocation>
</comment>
<keyword evidence="8" id="KW-0520">NAD</keyword>
<evidence type="ECO:0000256" key="2">
    <source>
        <dbReference type="ARBA" id="ARBA00010019"/>
    </source>
</evidence>
<dbReference type="PANTHER" id="PTHR11993:SF10">
    <property type="entry name" value="NADH DEHYDROGENASE [UBIQUINONE] IRON-SULFUR PROTEIN 2, MITOCHONDRIAL"/>
    <property type="match status" value="1"/>
</dbReference>
<evidence type="ECO:0000313" key="15">
    <source>
        <dbReference type="EMBL" id="DAB35743.1"/>
    </source>
</evidence>
<protein>
    <submittedName>
        <fullName evidence="15">NADH-quinone oxidoreductase subunit NuoD</fullName>
    </submittedName>
</protein>
<sequence length="555" mass="62883">MPKAFLERFEKEVSIDAYGAYKLDASLILQALHVLYQNDGYTFLVDMTAIDYWHQSSALRRFAIVYLLRDRLFSNVITLKIDVDETLAVDSIASLFKSANWAEREIWDQYGIHFKNHPNLKRILNHKEFIGHPLRKDYPITQGQLCHKSDDLMDEMTPRLKRKGIESHDALMFLNLGPAHPASHGTIRTFVALESETIRCAISEIGYLHRGFEKSCENHTYNQIIPYTDRLNYCSAILNNIAFAHAVEGILGIELPDRAQFIRVIIGELSRMIDHLVCLAAILVDMGALTNYWYLYNPRENVYDLLSKLTGARLTNSYMRIGGMSHDLYEGFEHDLHVCLKAIDTGVGDTLTLIEHNRIFHDRTQNVGIISQEEAINRSLSGPNLRACGVAYDLRVNAPYYHYESFDFDMALGSVGDVYDRIMVRFEEIRQSKRIIEQAMKRLPQGAVCVADRSISLPPKHEVYGNIEGLMNQFKLVFEGVKVPPSESYRAIEGANGELGFFIVSDGSPKPYKVKVRPPCFYAMAAYPSIIEGGMIADAILSLGSLNIIAGELDR</sequence>
<keyword evidence="5" id="KW-0997">Cell inner membrane</keyword>
<dbReference type="HAMAP" id="MF_01397">
    <property type="entry name" value="NDH1_NuoCD_2"/>
    <property type="match status" value="1"/>
</dbReference>
<evidence type="ECO:0000256" key="6">
    <source>
        <dbReference type="ARBA" id="ARBA00022719"/>
    </source>
</evidence>
<accession>A0A2D3WGV3</accession>
<dbReference type="SUPFAM" id="SSF56762">
    <property type="entry name" value="HydB/Nqo4-like"/>
    <property type="match status" value="1"/>
</dbReference>
<dbReference type="Pfam" id="PF00346">
    <property type="entry name" value="Complex1_49kDa"/>
    <property type="match status" value="1"/>
</dbReference>
<evidence type="ECO:0000313" key="16">
    <source>
        <dbReference type="Proteomes" id="UP000231638"/>
    </source>
</evidence>
<keyword evidence="9" id="KW-0472">Membrane</keyword>
<dbReference type="InterPro" id="IPR022885">
    <property type="entry name" value="NDH1_su_D/H"/>
</dbReference>
<keyword evidence="7" id="KW-1278">Translocase</keyword>
<comment type="caution">
    <text evidence="15">The sequence shown here is derived from an EMBL/GenBank/DDBJ whole genome shotgun (WGS) entry which is preliminary data.</text>
</comment>
<organism evidence="15 16">
    <name type="scientific">Sulfurospirillum cavolei</name>
    <dbReference type="NCBI Taxonomy" id="366522"/>
    <lineage>
        <taxon>Bacteria</taxon>
        <taxon>Pseudomonadati</taxon>
        <taxon>Campylobacterota</taxon>
        <taxon>Epsilonproteobacteria</taxon>
        <taxon>Campylobacterales</taxon>
        <taxon>Sulfurospirillaceae</taxon>
        <taxon>Sulfurospirillum</taxon>
    </lineage>
</organism>
<dbReference type="Gene3D" id="3.30.460.80">
    <property type="entry name" value="NADH:ubiquinone oxidoreductase, 30kDa subunit"/>
    <property type="match status" value="1"/>
</dbReference>
<dbReference type="GO" id="GO:0005886">
    <property type="term" value="C:plasma membrane"/>
    <property type="evidence" value="ECO:0007669"/>
    <property type="project" value="UniProtKB-SubCell"/>
</dbReference>
<feature type="domain" description="NADH:ubiquinone oxidoreductase 30kDa subunit" evidence="13">
    <location>
        <begin position="24"/>
        <end position="142"/>
    </location>
</feature>
<dbReference type="GO" id="GO:0008137">
    <property type="term" value="F:NADH dehydrogenase (ubiquinone) activity"/>
    <property type="evidence" value="ECO:0007669"/>
    <property type="project" value="InterPro"/>
</dbReference>
<dbReference type="InterPro" id="IPR037232">
    <property type="entry name" value="NADH_quin_OxRdtase_su_C/D-like"/>
</dbReference>
<evidence type="ECO:0000259" key="14">
    <source>
        <dbReference type="Pfam" id="PF00346"/>
    </source>
</evidence>
<evidence type="ECO:0000256" key="8">
    <source>
        <dbReference type="ARBA" id="ARBA00023027"/>
    </source>
</evidence>
<evidence type="ECO:0000256" key="10">
    <source>
        <dbReference type="ARBA" id="ARBA00023268"/>
    </source>
</evidence>
<reference evidence="15 16" key="1">
    <citation type="journal article" date="2017" name="Front. Microbiol.">
        <title>Comparative Genomic Analysis of the Class Epsilonproteobacteria and Proposed Reclassification to Epsilonbacteraeota (phyl. nov.).</title>
        <authorList>
            <person name="Waite D.W."/>
            <person name="Vanwonterghem I."/>
            <person name="Rinke C."/>
            <person name="Parks D.H."/>
            <person name="Zhang Y."/>
            <person name="Takai K."/>
            <person name="Sievert S.M."/>
            <person name="Simon J."/>
            <person name="Campbell B.J."/>
            <person name="Hanson T.E."/>
            <person name="Woyke T."/>
            <person name="Klotz M.G."/>
            <person name="Hugenholtz P."/>
        </authorList>
    </citation>
    <scope>NUCLEOTIDE SEQUENCE [LARGE SCALE GENOMIC DNA]</scope>
    <source>
        <strain evidence="15">UBA11420</strain>
    </source>
</reference>